<evidence type="ECO:0000256" key="9">
    <source>
        <dbReference type="ARBA" id="ARBA00052017"/>
    </source>
</evidence>
<dbReference type="GO" id="GO:0046872">
    <property type="term" value="F:metal ion binding"/>
    <property type="evidence" value="ECO:0007669"/>
    <property type="project" value="UniProtKB-KW"/>
</dbReference>
<name>A0A348HB13_9GAMM</name>
<proteinExistence type="inferred from homology"/>
<dbReference type="GO" id="GO:0009146">
    <property type="term" value="P:purine nucleoside triphosphate catabolic process"/>
    <property type="evidence" value="ECO:0007669"/>
    <property type="project" value="UniProtKB-UniRule"/>
</dbReference>
<dbReference type="GO" id="GO:0009117">
    <property type="term" value="P:nucleotide metabolic process"/>
    <property type="evidence" value="ECO:0007669"/>
    <property type="project" value="UniProtKB-KW"/>
</dbReference>
<comment type="function">
    <text evidence="10">Pyrophosphatase that catalyzes the hydrolysis of nucleoside triphosphates to their monophosphate derivatives, with a high preference for the non-canonical purine nucleotides XTP (xanthosine triphosphate), dITP (deoxyinosine triphosphate) and ITP. Seems to function as a house-cleaning enzyme that removes non-canonical purine nucleotides from the nucleotide pool, thus preventing their incorporation into DNA/RNA and avoiding chromosomal lesions.</text>
</comment>
<dbReference type="Gene3D" id="3.90.950.10">
    <property type="match status" value="1"/>
</dbReference>
<keyword evidence="4 10" id="KW-0547">Nucleotide-binding</keyword>
<dbReference type="GO" id="GO:0005829">
    <property type="term" value="C:cytosol"/>
    <property type="evidence" value="ECO:0007669"/>
    <property type="project" value="TreeGrafter"/>
</dbReference>
<dbReference type="Proteomes" id="UP000267342">
    <property type="component" value="Chromosome"/>
</dbReference>
<evidence type="ECO:0000256" key="8">
    <source>
        <dbReference type="ARBA" id="ARBA00051875"/>
    </source>
</evidence>
<feature type="binding site" evidence="10">
    <location>
        <begin position="195"/>
        <end position="196"/>
    </location>
    <ligand>
        <name>substrate</name>
    </ligand>
</feature>
<evidence type="ECO:0000313" key="13">
    <source>
        <dbReference type="Proteomes" id="UP000267342"/>
    </source>
</evidence>
<evidence type="ECO:0000256" key="2">
    <source>
        <dbReference type="ARBA" id="ARBA00011738"/>
    </source>
</evidence>
<comment type="catalytic activity">
    <reaction evidence="9 10">
        <text>XTP + H2O = XMP + diphosphate + H(+)</text>
        <dbReference type="Rhea" id="RHEA:28610"/>
        <dbReference type="ChEBI" id="CHEBI:15377"/>
        <dbReference type="ChEBI" id="CHEBI:15378"/>
        <dbReference type="ChEBI" id="CHEBI:33019"/>
        <dbReference type="ChEBI" id="CHEBI:57464"/>
        <dbReference type="ChEBI" id="CHEBI:61314"/>
        <dbReference type="EC" id="3.6.1.66"/>
    </reaction>
</comment>
<keyword evidence="7 10" id="KW-0546">Nucleotide metabolism</keyword>
<feature type="active site" description="Proton acceptor" evidence="10">
    <location>
        <position position="82"/>
    </location>
</feature>
<dbReference type="AlphaFoldDB" id="A0A348HB13"/>
<evidence type="ECO:0000256" key="5">
    <source>
        <dbReference type="ARBA" id="ARBA00022801"/>
    </source>
</evidence>
<comment type="similarity">
    <text evidence="1 10 11">Belongs to the HAM1 NTPase family.</text>
</comment>
<feature type="binding site" evidence="10">
    <location>
        <position position="53"/>
    </location>
    <ligand>
        <name>Mg(2+)</name>
        <dbReference type="ChEBI" id="CHEBI:18420"/>
    </ligand>
</feature>
<dbReference type="GO" id="GO:0017111">
    <property type="term" value="F:ribonucleoside triphosphate phosphatase activity"/>
    <property type="evidence" value="ECO:0007669"/>
    <property type="project" value="InterPro"/>
</dbReference>
<feature type="binding site" evidence="10">
    <location>
        <begin position="21"/>
        <end position="26"/>
    </location>
    <ligand>
        <name>substrate</name>
    </ligand>
</feature>
<evidence type="ECO:0000256" key="3">
    <source>
        <dbReference type="ARBA" id="ARBA00022723"/>
    </source>
</evidence>
<organism evidence="12 13">
    <name type="scientific">Zymobacter palmae</name>
    <dbReference type="NCBI Taxonomy" id="33074"/>
    <lineage>
        <taxon>Bacteria</taxon>
        <taxon>Pseudomonadati</taxon>
        <taxon>Pseudomonadota</taxon>
        <taxon>Gammaproteobacteria</taxon>
        <taxon>Oceanospirillales</taxon>
        <taxon>Halomonadaceae</taxon>
        <taxon>Zymobacter group</taxon>
        <taxon>Zymobacter</taxon>
    </lineage>
</organism>
<evidence type="ECO:0000256" key="10">
    <source>
        <dbReference type="HAMAP-Rule" id="MF_01405"/>
    </source>
</evidence>
<dbReference type="InterPro" id="IPR029001">
    <property type="entry name" value="ITPase-like_fam"/>
</dbReference>
<comment type="cofactor">
    <cofactor evidence="10">
        <name>Mg(2+)</name>
        <dbReference type="ChEBI" id="CHEBI:18420"/>
    </cofactor>
    <text evidence="10">Binds 1 Mg(2+) ion per subunit.</text>
</comment>
<comment type="subunit">
    <text evidence="2 10">Homodimer.</text>
</comment>
<evidence type="ECO:0000256" key="7">
    <source>
        <dbReference type="ARBA" id="ARBA00023080"/>
    </source>
</evidence>
<evidence type="ECO:0000256" key="4">
    <source>
        <dbReference type="ARBA" id="ARBA00022741"/>
    </source>
</evidence>
<dbReference type="EC" id="3.6.1.66" evidence="10"/>
<dbReference type="GO" id="GO:0035870">
    <property type="term" value="F:dITP diphosphatase activity"/>
    <property type="evidence" value="ECO:0007669"/>
    <property type="project" value="UniProtKB-UniRule"/>
</dbReference>
<dbReference type="EMBL" id="AP018933">
    <property type="protein sequence ID" value="BBG28815.1"/>
    <property type="molecule type" value="Genomic_DNA"/>
</dbReference>
<feature type="binding site" evidence="10">
    <location>
        <position position="83"/>
    </location>
    <ligand>
        <name>substrate</name>
    </ligand>
</feature>
<dbReference type="Pfam" id="PF01725">
    <property type="entry name" value="Ham1p_like"/>
    <property type="match status" value="1"/>
</dbReference>
<keyword evidence="6 10" id="KW-0460">Magnesium</keyword>
<dbReference type="HAMAP" id="MF_01405">
    <property type="entry name" value="Non_canon_purine_NTPase"/>
    <property type="match status" value="1"/>
</dbReference>
<keyword evidence="3 10" id="KW-0479">Metal-binding</keyword>
<dbReference type="PANTHER" id="PTHR11067">
    <property type="entry name" value="INOSINE TRIPHOSPHATE PYROPHOSPHATASE/HAM1 PROTEIN"/>
    <property type="match status" value="1"/>
</dbReference>
<dbReference type="STRING" id="1123510.GCA_000620025_00107"/>
<dbReference type="GO" id="GO:0036220">
    <property type="term" value="F:ITP diphosphatase activity"/>
    <property type="evidence" value="ECO:0007669"/>
    <property type="project" value="UniProtKB-UniRule"/>
</dbReference>
<dbReference type="FunFam" id="3.90.950.10:FF:000001">
    <property type="entry name" value="dITP/XTP pyrophosphatase"/>
    <property type="match status" value="1"/>
</dbReference>
<keyword evidence="5 10" id="KW-0378">Hydrolase</keyword>
<comment type="catalytic activity">
    <reaction evidence="10">
        <text>ITP + H2O = IMP + diphosphate + H(+)</text>
        <dbReference type="Rhea" id="RHEA:29399"/>
        <dbReference type="ChEBI" id="CHEBI:15377"/>
        <dbReference type="ChEBI" id="CHEBI:15378"/>
        <dbReference type="ChEBI" id="CHEBI:33019"/>
        <dbReference type="ChEBI" id="CHEBI:58053"/>
        <dbReference type="ChEBI" id="CHEBI:61402"/>
        <dbReference type="EC" id="3.6.1.66"/>
    </reaction>
</comment>
<keyword evidence="13" id="KW-1185">Reference proteome</keyword>
<dbReference type="InterPro" id="IPR020922">
    <property type="entry name" value="dITP/XTP_pyrophosphatase"/>
</dbReference>
<dbReference type="SUPFAM" id="SSF52972">
    <property type="entry name" value="ITPase-like"/>
    <property type="match status" value="1"/>
</dbReference>
<comment type="catalytic activity">
    <reaction evidence="8 10">
        <text>dITP + H2O = dIMP + diphosphate + H(+)</text>
        <dbReference type="Rhea" id="RHEA:28342"/>
        <dbReference type="ChEBI" id="CHEBI:15377"/>
        <dbReference type="ChEBI" id="CHEBI:15378"/>
        <dbReference type="ChEBI" id="CHEBI:33019"/>
        <dbReference type="ChEBI" id="CHEBI:61194"/>
        <dbReference type="ChEBI" id="CHEBI:61382"/>
        <dbReference type="EC" id="3.6.1.66"/>
    </reaction>
</comment>
<feature type="binding site" evidence="10">
    <location>
        <position position="82"/>
    </location>
    <ligand>
        <name>Mg(2+)</name>
        <dbReference type="ChEBI" id="CHEBI:18420"/>
    </ligand>
</feature>
<dbReference type="KEGG" id="zpl:ZBT109_0015"/>
<feature type="binding site" evidence="10">
    <location>
        <begin position="167"/>
        <end position="170"/>
    </location>
    <ligand>
        <name>substrate</name>
    </ligand>
</feature>
<dbReference type="GO" id="GO:0036222">
    <property type="term" value="F:XTP diphosphatase activity"/>
    <property type="evidence" value="ECO:0007669"/>
    <property type="project" value="UniProtKB-UniRule"/>
</dbReference>
<evidence type="ECO:0000313" key="12">
    <source>
        <dbReference type="EMBL" id="BBG28815.1"/>
    </source>
</evidence>
<dbReference type="CDD" id="cd00515">
    <property type="entry name" value="HAM1"/>
    <property type="match status" value="1"/>
</dbReference>
<dbReference type="InterPro" id="IPR002637">
    <property type="entry name" value="RdgB/HAM1"/>
</dbReference>
<dbReference type="NCBIfam" id="TIGR00042">
    <property type="entry name" value="RdgB/HAM1 family non-canonical purine NTP pyrophosphatase"/>
    <property type="match status" value="1"/>
</dbReference>
<dbReference type="GO" id="GO:0000166">
    <property type="term" value="F:nucleotide binding"/>
    <property type="evidence" value="ECO:0007669"/>
    <property type="project" value="UniProtKB-KW"/>
</dbReference>
<evidence type="ECO:0000256" key="1">
    <source>
        <dbReference type="ARBA" id="ARBA00008023"/>
    </source>
</evidence>
<sequence>MTDTLHENDMATTSQAVVLASGNAGKLREFQELLAPLGITLSSQADHDVPEVEETGLTFVENALLKARAASRHTGLPALADDSGLVVDALNGAPGIYSARYSGEHADDAANNRKLLDALRDVPEGQRQAHYWCALVYLRHADDPAPLIIQCGWKGDILSLPRGEGGFGYDPLFWVSEAGMSAAEMSRAEKNRLSHRGRAVAEFIDALKADNA</sequence>
<evidence type="ECO:0000256" key="6">
    <source>
        <dbReference type="ARBA" id="ARBA00022842"/>
    </source>
</evidence>
<gene>
    <name evidence="12" type="ORF">ZBT109_0015</name>
</gene>
<evidence type="ECO:0000256" key="11">
    <source>
        <dbReference type="RuleBase" id="RU003781"/>
    </source>
</evidence>
<feature type="binding site" evidence="10">
    <location>
        <position position="190"/>
    </location>
    <ligand>
        <name>substrate</name>
    </ligand>
</feature>
<reference evidence="12 13" key="1">
    <citation type="submission" date="2018-09" db="EMBL/GenBank/DDBJ databases">
        <title>Zymobacter palmae IAM14233 (=T109) whole genome analysis.</title>
        <authorList>
            <person name="Yanase H."/>
        </authorList>
    </citation>
    <scope>NUCLEOTIDE SEQUENCE [LARGE SCALE GENOMIC DNA]</scope>
    <source>
        <strain evidence="12 13">IAM14233</strain>
    </source>
</reference>
<dbReference type="PANTHER" id="PTHR11067:SF9">
    <property type="entry name" value="INOSINE TRIPHOSPHATE PYROPHOSPHATASE"/>
    <property type="match status" value="1"/>
</dbReference>
<protein>
    <recommendedName>
        <fullName evidence="10">dITP/XTP pyrophosphatase</fullName>
        <ecNumber evidence="10">3.6.1.66</ecNumber>
    </recommendedName>
    <alternativeName>
        <fullName evidence="10">Non-canonical purine NTP pyrophosphatase</fullName>
    </alternativeName>
    <alternativeName>
        <fullName evidence="10">Non-standard purine NTP pyrophosphatase</fullName>
    </alternativeName>
    <alternativeName>
        <fullName evidence="10">Nucleoside-triphosphate diphosphatase</fullName>
    </alternativeName>
    <alternativeName>
        <fullName evidence="10">Nucleoside-triphosphate pyrophosphatase</fullName>
        <shortName evidence="10">NTPase</shortName>
    </alternativeName>
</protein>
<accession>A0A348HB13</accession>